<proteinExistence type="predicted"/>
<feature type="compositionally biased region" description="Basic and acidic residues" evidence="1">
    <location>
        <begin position="329"/>
        <end position="338"/>
    </location>
</feature>
<protein>
    <recommendedName>
        <fullName evidence="2">Inositol polyphosphate-related phosphatase domain-containing protein</fullName>
    </recommendedName>
</protein>
<dbReference type="InterPro" id="IPR046985">
    <property type="entry name" value="IP5"/>
</dbReference>
<dbReference type="GO" id="GO:0004439">
    <property type="term" value="F:phosphatidylinositol-4,5-bisphosphate 5-phosphatase activity"/>
    <property type="evidence" value="ECO:0007669"/>
    <property type="project" value="TreeGrafter"/>
</dbReference>
<dbReference type="OrthoDB" id="62798at2759"/>
<evidence type="ECO:0000259" key="2">
    <source>
        <dbReference type="SMART" id="SM00128"/>
    </source>
</evidence>
<dbReference type="PANTHER" id="PTHR11200">
    <property type="entry name" value="INOSITOL 5-PHOSPHATASE"/>
    <property type="match status" value="1"/>
</dbReference>
<feature type="region of interest" description="Disordered" evidence="1">
    <location>
        <begin position="183"/>
        <end position="211"/>
    </location>
</feature>
<dbReference type="GO" id="GO:0046856">
    <property type="term" value="P:phosphatidylinositol dephosphorylation"/>
    <property type="evidence" value="ECO:0007669"/>
    <property type="project" value="InterPro"/>
</dbReference>
<dbReference type="AlphaFoldDB" id="A0A8K0PEE4"/>
<gene>
    <name evidence="3" type="ORF">KVT40_009094</name>
</gene>
<dbReference type="SUPFAM" id="SSF56219">
    <property type="entry name" value="DNase I-like"/>
    <property type="match status" value="1"/>
</dbReference>
<dbReference type="Gene3D" id="3.60.10.10">
    <property type="entry name" value="Endonuclease/exonuclease/phosphatase"/>
    <property type="match status" value="1"/>
</dbReference>
<sequence length="459" mass="49629">MTDLDCCVVTFNCARELVDSKFFANSLKDALSKGTDPPDFLVLALQELAPIAYAFIGSTYLAPYFSRFADAVDTLVDLLPGTTIRYELVQTLNAGMTGIMVFAQPDIARNITSIETAAVRVGSYELGNKGAVGVRVHYTAGNGPSSTLSFVGAHLAPHEDAWQRRNEDWATIASNMIFTPSSSIPAKRKAPSSSAESQPLLSGSPTTSTTSLLARSLSSPNTSLFLAGDLNYRTTDLRPHPEDYVSWPSPFDGHSNDPQDSSSPFASLFKTDQLTRELKAQNTLHGLHEETVHFPPTYKYSDSAIASVHGSKGASSSNPASTTSAEARTGTDKAEKNKVWASHRAPSWCDRILWRAAKGTKVEGTQYDSLELQPMSDHRPVVGRFTVSASQGQREEESEEGIRHTIDPDWEARRSRSARKDLVVGIGAYLVTTWEGRLAVLGMLAAALGAGAVAKSYGY</sequence>
<feature type="region of interest" description="Disordered" evidence="1">
    <location>
        <begin position="241"/>
        <end position="266"/>
    </location>
</feature>
<dbReference type="PANTHER" id="PTHR11200:SF286">
    <property type="entry name" value="5-PHOSPHATASE, PUTATIVE (AFU_ORTHOLOGUE AFUA_5G07600)-RELATED"/>
    <property type="match status" value="1"/>
</dbReference>
<dbReference type="Pfam" id="PF22669">
    <property type="entry name" value="Exo_endo_phos2"/>
    <property type="match status" value="1"/>
</dbReference>
<reference evidence="3" key="1">
    <citation type="submission" date="2021-07" db="EMBL/GenBank/DDBJ databases">
        <title>Elsinoe batatas strain:CRI-CJ2 Genome sequencing and assembly.</title>
        <authorList>
            <person name="Huang L."/>
        </authorList>
    </citation>
    <scope>NUCLEOTIDE SEQUENCE</scope>
    <source>
        <strain evidence="3">CRI-CJ2</strain>
    </source>
</reference>
<evidence type="ECO:0000313" key="4">
    <source>
        <dbReference type="Proteomes" id="UP000809789"/>
    </source>
</evidence>
<dbReference type="SMART" id="SM00128">
    <property type="entry name" value="IPPc"/>
    <property type="match status" value="1"/>
</dbReference>
<feature type="compositionally biased region" description="Low complexity" evidence="1">
    <location>
        <begin position="314"/>
        <end position="327"/>
    </location>
</feature>
<dbReference type="InterPro" id="IPR036691">
    <property type="entry name" value="Endo/exonu/phosph_ase_sf"/>
</dbReference>
<dbReference type="EMBL" id="JAESVG020000010">
    <property type="protein sequence ID" value="KAG8624118.1"/>
    <property type="molecule type" value="Genomic_DNA"/>
</dbReference>
<feature type="domain" description="Inositol polyphosphate-related phosphatase" evidence="2">
    <location>
        <begin position="2"/>
        <end position="393"/>
    </location>
</feature>
<name>A0A8K0PEE4_9PEZI</name>
<evidence type="ECO:0000313" key="3">
    <source>
        <dbReference type="EMBL" id="KAG8624118.1"/>
    </source>
</evidence>
<keyword evidence="4" id="KW-1185">Reference proteome</keyword>
<feature type="compositionally biased region" description="Low complexity" evidence="1">
    <location>
        <begin position="197"/>
        <end position="211"/>
    </location>
</feature>
<dbReference type="Proteomes" id="UP000809789">
    <property type="component" value="Unassembled WGS sequence"/>
</dbReference>
<organism evidence="3 4">
    <name type="scientific">Elsinoe batatas</name>
    <dbReference type="NCBI Taxonomy" id="2601811"/>
    <lineage>
        <taxon>Eukaryota</taxon>
        <taxon>Fungi</taxon>
        <taxon>Dikarya</taxon>
        <taxon>Ascomycota</taxon>
        <taxon>Pezizomycotina</taxon>
        <taxon>Dothideomycetes</taxon>
        <taxon>Dothideomycetidae</taxon>
        <taxon>Myriangiales</taxon>
        <taxon>Elsinoaceae</taxon>
        <taxon>Elsinoe</taxon>
    </lineage>
</organism>
<feature type="compositionally biased region" description="Polar residues" evidence="1">
    <location>
        <begin position="256"/>
        <end position="265"/>
    </location>
</feature>
<comment type="caution">
    <text evidence="3">The sequence shown here is derived from an EMBL/GenBank/DDBJ whole genome shotgun (WGS) entry which is preliminary data.</text>
</comment>
<dbReference type="InterPro" id="IPR000300">
    <property type="entry name" value="IPPc"/>
</dbReference>
<evidence type="ECO:0000256" key="1">
    <source>
        <dbReference type="SAM" id="MobiDB-lite"/>
    </source>
</evidence>
<accession>A0A8K0PEE4</accession>
<feature type="region of interest" description="Disordered" evidence="1">
    <location>
        <begin position="308"/>
        <end position="339"/>
    </location>
</feature>